<dbReference type="GeneID" id="80558682"/>
<reference evidence="1 2" key="1">
    <citation type="submission" date="2021-02" db="EMBL/GenBank/DDBJ databases">
        <title>Cotonvirus japonicus, which uses Golgi apparatus of host cells for its virion factory, phylogenetically links tailed tupanvirus and icosahedral mimivirus.</title>
        <authorList>
            <person name="Takahashi H."/>
            <person name="Fukaya S."/>
            <person name="Song C."/>
            <person name="Murata K."/>
            <person name="Takemura M."/>
        </authorList>
    </citation>
    <scope>NUCLEOTIDE SEQUENCE [LARGE SCALE GENOMIC DNA]</scope>
</reference>
<proteinExistence type="predicted"/>
<dbReference type="EMBL" id="AP024483">
    <property type="protein sequence ID" value="BCS83477.1"/>
    <property type="molecule type" value="Genomic_DNA"/>
</dbReference>
<evidence type="ECO:0008006" key="3">
    <source>
        <dbReference type="Google" id="ProtNLM"/>
    </source>
</evidence>
<evidence type="ECO:0000313" key="2">
    <source>
        <dbReference type="Proteomes" id="UP001321479"/>
    </source>
</evidence>
<protein>
    <recommendedName>
        <fullName evidence="3">Ankyrin repeat protein</fullName>
    </recommendedName>
</protein>
<sequence>MEHVKHILCLLNDYDYDGIESLTNLKIYKSELKLEYQLNYLNLISDKTNKFFFKLYIHNKNKWEFFDYGTLCDTYFYARKSKLLLFNIANIEFKIMRRNDSLNHIMINENEDICYLLYNPYPEVIDLLLKIYQ</sequence>
<keyword evidence="2" id="KW-1185">Reference proteome</keyword>
<accession>A0ABM7NTS7</accession>
<dbReference type="RefSeq" id="YP_010842085.1">
    <property type="nucleotide sequence ID" value="NC_079139.1"/>
</dbReference>
<name>A0ABM7NTS7_9VIRU</name>
<organism evidence="1 2">
    <name type="scientific">Cotonvirus japonicus</name>
    <dbReference type="NCBI Taxonomy" id="2811091"/>
    <lineage>
        <taxon>Viruses</taxon>
        <taxon>Varidnaviria</taxon>
        <taxon>Bamfordvirae</taxon>
        <taxon>Nucleocytoviricota</taxon>
        <taxon>Megaviricetes</taxon>
        <taxon>Imitervirales</taxon>
        <taxon>Mimiviridae</taxon>
        <taxon>Megamimivirinae</taxon>
        <taxon>Cotonvirus</taxon>
        <taxon>Cotonvirus japonicum</taxon>
    </lineage>
</organism>
<evidence type="ECO:0000313" key="1">
    <source>
        <dbReference type="EMBL" id="BCS83477.1"/>
    </source>
</evidence>
<dbReference type="Proteomes" id="UP001321479">
    <property type="component" value="Segment"/>
</dbReference>